<evidence type="ECO:0000313" key="2">
    <source>
        <dbReference type="Proteomes" id="UP001501153"/>
    </source>
</evidence>
<protein>
    <submittedName>
        <fullName evidence="1">Guanitoxin biosynthesis heme-dependent pre-guanitoxin N-hydroxylase GntA</fullName>
    </submittedName>
</protein>
<proteinExistence type="predicted"/>
<dbReference type="RefSeq" id="WP_345236493.1">
    <property type="nucleotide sequence ID" value="NZ_BAABGZ010000029.1"/>
</dbReference>
<reference evidence="2" key="1">
    <citation type="journal article" date="2019" name="Int. J. Syst. Evol. Microbiol.">
        <title>The Global Catalogue of Microorganisms (GCM) 10K type strain sequencing project: providing services to taxonomists for standard genome sequencing and annotation.</title>
        <authorList>
            <consortium name="The Broad Institute Genomics Platform"/>
            <consortium name="The Broad Institute Genome Sequencing Center for Infectious Disease"/>
            <person name="Wu L."/>
            <person name="Ma J."/>
        </authorList>
    </citation>
    <scope>NUCLEOTIDE SEQUENCE [LARGE SCALE GENOMIC DNA]</scope>
    <source>
        <strain evidence="2">JCM 17923</strain>
    </source>
</reference>
<evidence type="ECO:0000313" key="1">
    <source>
        <dbReference type="EMBL" id="GAA4359414.1"/>
    </source>
</evidence>
<dbReference type="Pfam" id="PF08892">
    <property type="entry name" value="YqcI_YcgG"/>
    <property type="match status" value="1"/>
</dbReference>
<dbReference type="NCBIfam" id="NF041366">
    <property type="entry name" value="GntA_guanitoxin"/>
    <property type="match status" value="1"/>
</dbReference>
<gene>
    <name evidence="1" type="primary">gntA</name>
    <name evidence="1" type="ORF">GCM10023185_26000</name>
</gene>
<dbReference type="Proteomes" id="UP001501153">
    <property type="component" value="Unassembled WGS sequence"/>
</dbReference>
<dbReference type="PANTHER" id="PTHR40045:SF1">
    <property type="entry name" value="YQCI_YCGG FAMILY PROTEIN"/>
    <property type="match status" value="1"/>
</dbReference>
<dbReference type="EMBL" id="BAABGZ010000029">
    <property type="protein sequence ID" value="GAA4359414.1"/>
    <property type="molecule type" value="Genomic_DNA"/>
</dbReference>
<dbReference type="InterPro" id="IPR014988">
    <property type="entry name" value="Uncharacterised_YqcI/YcgG"/>
</dbReference>
<organism evidence="1 2">
    <name type="scientific">Hymenobacter saemangeumensis</name>
    <dbReference type="NCBI Taxonomy" id="1084522"/>
    <lineage>
        <taxon>Bacteria</taxon>
        <taxon>Pseudomonadati</taxon>
        <taxon>Bacteroidota</taxon>
        <taxon>Cytophagia</taxon>
        <taxon>Cytophagales</taxon>
        <taxon>Hymenobacteraceae</taxon>
        <taxon>Hymenobacter</taxon>
    </lineage>
</organism>
<dbReference type="PANTHER" id="PTHR40045">
    <property type="entry name" value="YCGG FAMILY PROTEIN"/>
    <property type="match status" value="1"/>
</dbReference>
<keyword evidence="2" id="KW-1185">Reference proteome</keyword>
<accession>A0ABP8II83</accession>
<name>A0ABP8II83_9BACT</name>
<comment type="caution">
    <text evidence="1">The sequence shown here is derived from an EMBL/GenBank/DDBJ whole genome shotgun (WGS) entry which is preliminary data.</text>
</comment>
<sequence length="240" mass="27303">MSIPETENEEVRAYFEFINNKAFPCVAAKTALTWQQIKCLVVDHMACPKDDAAILEFLYEFVDGYRQSDKLYHSAALIFRGPTAPSEALFEELFWQRLQGLANLDARRYGHDPRVVADPASPNFSFSLKEEAFFVVGLHPGSSRPARQFQYPTLVFNAHAQFEQIRAEGRYDKLRDTIRTRDVAYSGSINPMLQNFGEASEVYQYTGKAYDAAWQCPFLNPHLQQPQPDVQQQPATHSAA</sequence>